<gene>
    <name evidence="3" type="ORF">DSM107010_54130</name>
</gene>
<dbReference type="Gene3D" id="3.50.50.60">
    <property type="entry name" value="FAD/NAD(P)-binding domain"/>
    <property type="match status" value="1"/>
</dbReference>
<dbReference type="AlphaFoldDB" id="A0AB37UCH2"/>
<dbReference type="PANTHER" id="PTHR43563:SF1">
    <property type="entry name" value="AMINE OXIDASE [FLAVIN-CONTAINING] B"/>
    <property type="match status" value="1"/>
</dbReference>
<sequence length="159" mass="17372">MAHTPKFRQFIRTLQKAQRENLKAEGKSPPLTKQQARWTRRRWLKLAALATGTALTTNVLPDLEAAWSRERRNPKIAIVGAGIAGLNAAYQLKKAGLTASVYEARQRLGGRILSVTGAVGEGLVLDLGGHFINTNHADMLGLANEFGLKLFNRNEDAAS</sequence>
<comment type="similarity">
    <text evidence="1">Belongs to the flavin monoamine oxidase family.</text>
</comment>
<evidence type="ECO:0000313" key="4">
    <source>
        <dbReference type="Proteomes" id="UP000282574"/>
    </source>
</evidence>
<accession>A0AB37UCH2</accession>
<dbReference type="GO" id="GO:0016491">
    <property type="term" value="F:oxidoreductase activity"/>
    <property type="evidence" value="ECO:0007669"/>
    <property type="project" value="InterPro"/>
</dbReference>
<dbReference type="Pfam" id="PF01593">
    <property type="entry name" value="Amino_oxidase"/>
    <property type="match status" value="1"/>
</dbReference>
<organism evidence="3 4">
    <name type="scientific">Chroococcidiopsis cubana SAG 39.79</name>
    <dbReference type="NCBI Taxonomy" id="388085"/>
    <lineage>
        <taxon>Bacteria</taxon>
        <taxon>Bacillati</taxon>
        <taxon>Cyanobacteriota</taxon>
        <taxon>Cyanophyceae</taxon>
        <taxon>Chroococcidiopsidales</taxon>
        <taxon>Chroococcidiopsidaceae</taxon>
        <taxon>Chroococcidiopsis</taxon>
    </lineage>
</organism>
<name>A0AB37UCH2_9CYAN</name>
<dbReference type="SUPFAM" id="SSF51905">
    <property type="entry name" value="FAD/NAD(P)-binding domain"/>
    <property type="match status" value="1"/>
</dbReference>
<dbReference type="InterPro" id="IPR036188">
    <property type="entry name" value="FAD/NAD-bd_sf"/>
</dbReference>
<evidence type="ECO:0000256" key="1">
    <source>
        <dbReference type="ARBA" id="ARBA00005995"/>
    </source>
</evidence>
<proteinExistence type="inferred from homology"/>
<dbReference type="InterPro" id="IPR002937">
    <property type="entry name" value="Amino_oxidase"/>
</dbReference>
<dbReference type="InterPro" id="IPR050703">
    <property type="entry name" value="Flavin_MAO"/>
</dbReference>
<dbReference type="Proteomes" id="UP000282574">
    <property type="component" value="Unassembled WGS sequence"/>
</dbReference>
<protein>
    <recommendedName>
        <fullName evidence="2">Amine oxidase domain-containing protein</fullName>
    </recommendedName>
</protein>
<keyword evidence="4" id="KW-1185">Reference proteome</keyword>
<dbReference type="PANTHER" id="PTHR43563">
    <property type="entry name" value="AMINE OXIDASE"/>
    <property type="match status" value="1"/>
</dbReference>
<comment type="caution">
    <text evidence="3">The sequence shown here is derived from an EMBL/GenBank/DDBJ whole genome shotgun (WGS) entry which is preliminary data.</text>
</comment>
<evidence type="ECO:0000313" key="3">
    <source>
        <dbReference type="EMBL" id="RUT05825.1"/>
    </source>
</evidence>
<reference evidence="3 4" key="1">
    <citation type="journal article" date="2019" name="Genome Biol. Evol.">
        <title>Day and night: Metabolic profiles and evolutionary relationships of six axenic non-marine cyanobacteria.</title>
        <authorList>
            <person name="Will S.E."/>
            <person name="Henke P."/>
            <person name="Boedeker C."/>
            <person name="Huang S."/>
            <person name="Brinkmann H."/>
            <person name="Rohde M."/>
            <person name="Jarek M."/>
            <person name="Friedl T."/>
            <person name="Seufert S."/>
            <person name="Schumacher M."/>
            <person name="Overmann J."/>
            <person name="Neumann-Schaal M."/>
            <person name="Petersen J."/>
        </authorList>
    </citation>
    <scope>NUCLEOTIDE SEQUENCE [LARGE SCALE GENOMIC DNA]</scope>
    <source>
        <strain evidence="3 4">SAG 39.79</strain>
    </source>
</reference>
<dbReference type="EMBL" id="RSCK01000073">
    <property type="protein sequence ID" value="RUT05825.1"/>
    <property type="molecule type" value="Genomic_DNA"/>
</dbReference>
<dbReference type="PRINTS" id="PR00419">
    <property type="entry name" value="ADXRDTASE"/>
</dbReference>
<dbReference type="RefSeq" id="WP_199755786.1">
    <property type="nucleotide sequence ID" value="NZ_JAVKZF010000001.1"/>
</dbReference>
<feature type="domain" description="Amine oxidase" evidence="2">
    <location>
        <begin position="83"/>
        <end position="152"/>
    </location>
</feature>
<evidence type="ECO:0000259" key="2">
    <source>
        <dbReference type="Pfam" id="PF01593"/>
    </source>
</evidence>